<evidence type="ECO:0000313" key="2">
    <source>
        <dbReference type="EMBL" id="GAA2187298.1"/>
    </source>
</evidence>
<dbReference type="PANTHER" id="PTHR43364:SF1">
    <property type="entry name" value="OXIDOREDUCTASE YDHF"/>
    <property type="match status" value="1"/>
</dbReference>
<dbReference type="InterPro" id="IPR023210">
    <property type="entry name" value="NADP_OxRdtase_dom"/>
</dbReference>
<organism evidence="2 3">
    <name type="scientific">Leucobacter alluvii</name>
    <dbReference type="NCBI Taxonomy" id="340321"/>
    <lineage>
        <taxon>Bacteria</taxon>
        <taxon>Bacillati</taxon>
        <taxon>Actinomycetota</taxon>
        <taxon>Actinomycetes</taxon>
        <taxon>Micrococcales</taxon>
        <taxon>Microbacteriaceae</taxon>
        <taxon>Leucobacter</taxon>
    </lineage>
</organism>
<evidence type="ECO:0000313" key="3">
    <source>
        <dbReference type="Proteomes" id="UP001501084"/>
    </source>
</evidence>
<protein>
    <submittedName>
        <fullName evidence="2">Aldo/keto reductase</fullName>
    </submittedName>
</protein>
<feature type="domain" description="NADP-dependent oxidoreductase" evidence="1">
    <location>
        <begin position="12"/>
        <end position="298"/>
    </location>
</feature>
<gene>
    <name evidence="2" type="ORF">GCM10009786_11590</name>
</gene>
<dbReference type="Gene3D" id="3.20.20.100">
    <property type="entry name" value="NADP-dependent oxidoreductase domain"/>
    <property type="match status" value="1"/>
</dbReference>
<dbReference type="InterPro" id="IPR050523">
    <property type="entry name" value="AKR_Detox_Biosynth"/>
</dbReference>
<keyword evidence="3" id="KW-1185">Reference proteome</keyword>
<dbReference type="Proteomes" id="UP001501084">
    <property type="component" value="Unassembled WGS sequence"/>
</dbReference>
<comment type="caution">
    <text evidence="2">The sequence shown here is derived from an EMBL/GenBank/DDBJ whole genome shotgun (WGS) entry which is preliminary data.</text>
</comment>
<dbReference type="PANTHER" id="PTHR43364">
    <property type="entry name" value="NADH-SPECIFIC METHYLGLYOXAL REDUCTASE-RELATED"/>
    <property type="match status" value="1"/>
</dbReference>
<dbReference type="Pfam" id="PF00248">
    <property type="entry name" value="Aldo_ket_red"/>
    <property type="match status" value="1"/>
</dbReference>
<reference evidence="2 3" key="1">
    <citation type="journal article" date="2019" name="Int. J. Syst. Evol. Microbiol.">
        <title>The Global Catalogue of Microorganisms (GCM) 10K type strain sequencing project: providing services to taxonomists for standard genome sequencing and annotation.</title>
        <authorList>
            <consortium name="The Broad Institute Genomics Platform"/>
            <consortium name="The Broad Institute Genome Sequencing Center for Infectious Disease"/>
            <person name="Wu L."/>
            <person name="Ma J."/>
        </authorList>
    </citation>
    <scope>NUCLEOTIDE SEQUENCE [LARGE SCALE GENOMIC DNA]</scope>
    <source>
        <strain evidence="2 3">JCM 14919</strain>
    </source>
</reference>
<name>A0ABN3B561_9MICO</name>
<dbReference type="EMBL" id="BAAAOP010000005">
    <property type="protein sequence ID" value="GAA2187298.1"/>
    <property type="molecule type" value="Genomic_DNA"/>
</dbReference>
<dbReference type="SUPFAM" id="SSF51430">
    <property type="entry name" value="NAD(P)-linked oxidoreductase"/>
    <property type="match status" value="1"/>
</dbReference>
<dbReference type="InterPro" id="IPR020471">
    <property type="entry name" value="AKR"/>
</dbReference>
<sequence>MQKEQPPLANGRIGLGMMRIDSLDSSGIRALYSAARGLGITLFDHADVYGREWHDCERRFGSAVKLAASEREEIVLQTKCGIRMDAPGLDFSAEHILRQVEGSLRSLGTEYLDVLMLHRPDTLVEPEEVARAFDELEESGKVRTFGVSNHTGGQIDLLRTCVRQPLIANQVQFGLGHAALVAQGLAANMEGNPQSYDLDNGLLTYSRVHGMTLQVWSPFQSGFFEGSIFDLPGQRPLQSSLSRIAEKYNTSSSAIATAWITRHPARMQVILGTTRADRISESILGSKIVLTRAEWYELYEAAGYIVP</sequence>
<dbReference type="PRINTS" id="PR00069">
    <property type="entry name" value="ALDKETRDTASE"/>
</dbReference>
<accession>A0ABN3B561</accession>
<dbReference type="InterPro" id="IPR036812">
    <property type="entry name" value="NAD(P)_OxRdtase_dom_sf"/>
</dbReference>
<evidence type="ECO:0000259" key="1">
    <source>
        <dbReference type="Pfam" id="PF00248"/>
    </source>
</evidence>
<proteinExistence type="predicted"/>